<sequence length="83" mass="9261">MDLEQTDDCDQEESQWADAPVSARQKVGKVLSVCSWARRTHSCARVRRWSGQRLSSLALCNGVMLALMPKPTAAATRVDWDVL</sequence>
<feature type="region of interest" description="Disordered" evidence="1">
    <location>
        <begin position="1"/>
        <end position="21"/>
    </location>
</feature>
<protein>
    <submittedName>
        <fullName evidence="2">Uncharacterized protein</fullName>
    </submittedName>
</protein>
<evidence type="ECO:0000313" key="2">
    <source>
        <dbReference type="EMBL" id="KAJ8397732.1"/>
    </source>
</evidence>
<keyword evidence="3" id="KW-1185">Reference proteome</keyword>
<accession>A0AAD7S8M3</accession>
<evidence type="ECO:0000313" key="3">
    <source>
        <dbReference type="Proteomes" id="UP001221898"/>
    </source>
</evidence>
<feature type="compositionally biased region" description="Acidic residues" evidence="1">
    <location>
        <begin position="1"/>
        <end position="15"/>
    </location>
</feature>
<evidence type="ECO:0000256" key="1">
    <source>
        <dbReference type="SAM" id="MobiDB-lite"/>
    </source>
</evidence>
<organism evidence="2 3">
    <name type="scientific">Aldrovandia affinis</name>
    <dbReference type="NCBI Taxonomy" id="143900"/>
    <lineage>
        <taxon>Eukaryota</taxon>
        <taxon>Metazoa</taxon>
        <taxon>Chordata</taxon>
        <taxon>Craniata</taxon>
        <taxon>Vertebrata</taxon>
        <taxon>Euteleostomi</taxon>
        <taxon>Actinopterygii</taxon>
        <taxon>Neopterygii</taxon>
        <taxon>Teleostei</taxon>
        <taxon>Notacanthiformes</taxon>
        <taxon>Halosauridae</taxon>
        <taxon>Aldrovandia</taxon>
    </lineage>
</organism>
<reference evidence="2" key="1">
    <citation type="journal article" date="2023" name="Science">
        <title>Genome structures resolve the early diversification of teleost fishes.</title>
        <authorList>
            <person name="Parey E."/>
            <person name="Louis A."/>
            <person name="Montfort J."/>
            <person name="Bouchez O."/>
            <person name="Roques C."/>
            <person name="Iampietro C."/>
            <person name="Lluch J."/>
            <person name="Castinel A."/>
            <person name="Donnadieu C."/>
            <person name="Desvignes T."/>
            <person name="Floi Bucao C."/>
            <person name="Jouanno E."/>
            <person name="Wen M."/>
            <person name="Mejri S."/>
            <person name="Dirks R."/>
            <person name="Jansen H."/>
            <person name="Henkel C."/>
            <person name="Chen W.J."/>
            <person name="Zahm M."/>
            <person name="Cabau C."/>
            <person name="Klopp C."/>
            <person name="Thompson A.W."/>
            <person name="Robinson-Rechavi M."/>
            <person name="Braasch I."/>
            <person name="Lecointre G."/>
            <person name="Bobe J."/>
            <person name="Postlethwait J.H."/>
            <person name="Berthelot C."/>
            <person name="Roest Crollius H."/>
            <person name="Guiguen Y."/>
        </authorList>
    </citation>
    <scope>NUCLEOTIDE SEQUENCE</scope>
    <source>
        <strain evidence="2">NC1722</strain>
    </source>
</reference>
<proteinExistence type="predicted"/>
<dbReference type="Proteomes" id="UP001221898">
    <property type="component" value="Unassembled WGS sequence"/>
</dbReference>
<name>A0AAD7S8M3_9TELE</name>
<gene>
    <name evidence="2" type="ORF">AAFF_G00434210</name>
</gene>
<comment type="caution">
    <text evidence="2">The sequence shown here is derived from an EMBL/GenBank/DDBJ whole genome shotgun (WGS) entry which is preliminary data.</text>
</comment>
<dbReference type="EMBL" id="JAINUG010000095">
    <property type="protein sequence ID" value="KAJ8397732.1"/>
    <property type="molecule type" value="Genomic_DNA"/>
</dbReference>
<dbReference type="AlphaFoldDB" id="A0AAD7S8M3"/>